<name>A0A9X1MNM6_9BACT</name>
<dbReference type="Pfam" id="PF12796">
    <property type="entry name" value="Ank_2"/>
    <property type="match status" value="1"/>
</dbReference>
<dbReference type="PANTHER" id="PTHR24171:SF8">
    <property type="entry name" value="BRCA1-ASSOCIATED RING DOMAIN PROTEIN 1"/>
    <property type="match status" value="1"/>
</dbReference>
<evidence type="ECO:0000256" key="1">
    <source>
        <dbReference type="ARBA" id="ARBA00022737"/>
    </source>
</evidence>
<dbReference type="EMBL" id="JAJKFT010000004">
    <property type="protein sequence ID" value="MCC9628789.1"/>
    <property type="molecule type" value="Genomic_DNA"/>
</dbReference>
<dbReference type="Proteomes" id="UP001139103">
    <property type="component" value="Unassembled WGS sequence"/>
</dbReference>
<gene>
    <name evidence="4" type="ORF">LOC68_10300</name>
</gene>
<evidence type="ECO:0000256" key="3">
    <source>
        <dbReference type="PROSITE-ProRule" id="PRU00023"/>
    </source>
</evidence>
<dbReference type="RefSeq" id="WP_230218264.1">
    <property type="nucleotide sequence ID" value="NZ_JAJKFT010000004.1"/>
</dbReference>
<dbReference type="AlphaFoldDB" id="A0A9X1MNM6"/>
<dbReference type="Gene3D" id="1.25.40.20">
    <property type="entry name" value="Ankyrin repeat-containing domain"/>
    <property type="match status" value="1"/>
</dbReference>
<dbReference type="PANTHER" id="PTHR24171">
    <property type="entry name" value="ANKYRIN REPEAT DOMAIN-CONTAINING PROTEIN 39-RELATED"/>
    <property type="match status" value="1"/>
</dbReference>
<keyword evidence="5" id="KW-1185">Reference proteome</keyword>
<dbReference type="PROSITE" id="PS50088">
    <property type="entry name" value="ANK_REPEAT"/>
    <property type="match status" value="2"/>
</dbReference>
<dbReference type="PROSITE" id="PS50297">
    <property type="entry name" value="ANK_REP_REGION"/>
    <property type="match status" value="2"/>
</dbReference>
<organism evidence="4 5">
    <name type="scientific">Blastopirellula sediminis</name>
    <dbReference type="NCBI Taxonomy" id="2894196"/>
    <lineage>
        <taxon>Bacteria</taxon>
        <taxon>Pseudomonadati</taxon>
        <taxon>Planctomycetota</taxon>
        <taxon>Planctomycetia</taxon>
        <taxon>Pirellulales</taxon>
        <taxon>Pirellulaceae</taxon>
        <taxon>Blastopirellula</taxon>
    </lineage>
</organism>
<dbReference type="InterPro" id="IPR002110">
    <property type="entry name" value="Ankyrin_rpt"/>
</dbReference>
<accession>A0A9X1MNM6</accession>
<evidence type="ECO:0000313" key="4">
    <source>
        <dbReference type="EMBL" id="MCC9628789.1"/>
    </source>
</evidence>
<dbReference type="InterPro" id="IPR036770">
    <property type="entry name" value="Ankyrin_rpt-contain_sf"/>
</dbReference>
<proteinExistence type="predicted"/>
<dbReference type="GO" id="GO:0085020">
    <property type="term" value="P:protein K6-linked ubiquitination"/>
    <property type="evidence" value="ECO:0007669"/>
    <property type="project" value="TreeGrafter"/>
</dbReference>
<dbReference type="GO" id="GO:0004842">
    <property type="term" value="F:ubiquitin-protein transferase activity"/>
    <property type="evidence" value="ECO:0007669"/>
    <property type="project" value="TreeGrafter"/>
</dbReference>
<evidence type="ECO:0000313" key="5">
    <source>
        <dbReference type="Proteomes" id="UP001139103"/>
    </source>
</evidence>
<keyword evidence="1" id="KW-0677">Repeat</keyword>
<protein>
    <submittedName>
        <fullName evidence="4">Ankyrin repeat domain-containing protein</fullName>
    </submittedName>
</protein>
<dbReference type="SMART" id="SM00248">
    <property type="entry name" value="ANK"/>
    <property type="match status" value="4"/>
</dbReference>
<feature type="repeat" description="ANK" evidence="3">
    <location>
        <begin position="96"/>
        <end position="122"/>
    </location>
</feature>
<feature type="repeat" description="ANK" evidence="3">
    <location>
        <begin position="30"/>
        <end position="62"/>
    </location>
</feature>
<dbReference type="Pfam" id="PF00023">
    <property type="entry name" value="Ank"/>
    <property type="match status" value="1"/>
</dbReference>
<keyword evidence="2 3" id="KW-0040">ANK repeat</keyword>
<reference evidence="4" key="1">
    <citation type="submission" date="2021-11" db="EMBL/GenBank/DDBJ databases">
        <title>Genome sequence.</title>
        <authorList>
            <person name="Sun Q."/>
        </authorList>
    </citation>
    <scope>NUCLEOTIDE SEQUENCE</scope>
    <source>
        <strain evidence="4">JC732</strain>
    </source>
</reference>
<comment type="caution">
    <text evidence="4">The sequence shown here is derived from an EMBL/GenBank/DDBJ whole genome shotgun (WGS) entry which is preliminary data.</text>
</comment>
<evidence type="ECO:0000256" key="2">
    <source>
        <dbReference type="ARBA" id="ARBA00023043"/>
    </source>
</evidence>
<dbReference type="SUPFAM" id="SSF48403">
    <property type="entry name" value="Ankyrin repeat"/>
    <property type="match status" value="1"/>
</dbReference>
<sequence>MATSENQRQLDKWLEAEGYPTDDLEATRENETTALMRAARLGRADVIQDLLERGADPNRLNADKNPALWFACFSSSLKSIDLLIDAGADLDTQNVNGATSLIYAASAGKTDVVRRLLERGASTAPETLDGYTALDSAASPPVLKLLRTAVASAAEKENAPS</sequence>